<protein>
    <submittedName>
        <fullName evidence="1">Uncharacterized protein</fullName>
    </submittedName>
</protein>
<accession>A0A2R5EGK2</accession>
<dbReference type="EMBL" id="BDQX01000016">
    <property type="protein sequence ID" value="GBG05690.1"/>
    <property type="molecule type" value="Genomic_DNA"/>
</dbReference>
<dbReference type="InterPro" id="IPR015943">
    <property type="entry name" value="WD40/YVTN_repeat-like_dom_sf"/>
</dbReference>
<reference evidence="1 2" key="1">
    <citation type="submission" date="2017-08" db="EMBL/GenBank/DDBJ databases">
        <title>Substantial Increase in Enzyme Production by Combined Drug-Resistance Mutations in Paenibacillus agaridevorans.</title>
        <authorList>
            <person name="Tanaka Y."/>
            <person name="Funane K."/>
            <person name="Hosaka T."/>
            <person name="Shiwa Y."/>
            <person name="Fujita N."/>
            <person name="Miyazaki T."/>
            <person name="Yoshikawa H."/>
            <person name="Murakami K."/>
            <person name="Kasahara K."/>
            <person name="Inaoka T."/>
            <person name="Hiraga Y."/>
            <person name="Ochi K."/>
        </authorList>
    </citation>
    <scope>NUCLEOTIDE SEQUENCE [LARGE SCALE GENOMIC DNA]</scope>
    <source>
        <strain evidence="1 2">T-3040</strain>
    </source>
</reference>
<keyword evidence="2" id="KW-1185">Reference proteome</keyword>
<evidence type="ECO:0000313" key="1">
    <source>
        <dbReference type="EMBL" id="GBG05690.1"/>
    </source>
</evidence>
<comment type="caution">
    <text evidence="1">The sequence shown here is derived from an EMBL/GenBank/DDBJ whole genome shotgun (WGS) entry which is preliminary data.</text>
</comment>
<gene>
    <name evidence="1" type="ORF">PAT3040_00174</name>
</gene>
<dbReference type="InterPro" id="IPR011047">
    <property type="entry name" value="Quinoprotein_ADH-like_sf"/>
</dbReference>
<name>A0A2R5EGK2_9BACL</name>
<dbReference type="Proteomes" id="UP000245202">
    <property type="component" value="Unassembled WGS sequence"/>
</dbReference>
<organism evidence="1 2">
    <name type="scientific">Paenibacillus agaridevorans</name>
    <dbReference type="NCBI Taxonomy" id="171404"/>
    <lineage>
        <taxon>Bacteria</taxon>
        <taxon>Bacillati</taxon>
        <taxon>Bacillota</taxon>
        <taxon>Bacilli</taxon>
        <taxon>Bacillales</taxon>
        <taxon>Paenibacillaceae</taxon>
        <taxon>Paenibacillus</taxon>
    </lineage>
</organism>
<dbReference type="SUPFAM" id="SSF50998">
    <property type="entry name" value="Quinoprotein alcohol dehydrogenase-like"/>
    <property type="match status" value="1"/>
</dbReference>
<sequence length="784" mass="87128">MAVMTQHNLLAGLPDGATRFVQLPNELGHNAVWDFQRSPQGRYFVSVCGENELPLSALLYEFYPTDGSIRLVADIAKCWIVDSRQMPPSKIHTSLDFLPDGRLIMATHNTSPAPSHKLWLFEQHYEHPWEGYPGSIVMIVDPDTNAVEVRGIPVPRESIYGGLLGDDPRYYYFLGYMRGHFYRLNLMTNEVTDYGKVTEFASCRLVKDRRGRIYGGTYTGELWRYDPVTDKVVDLKVHFQSPHGTKYRRALIFALESPYGTLFLTDNVDGELLELDPETLEVTRHGYMHLRPEQPRNPYLRHAIGGLTADENFVLYYGLESYHQADLMRLVRWDVLNGREPENLGLVSPGGRQSHYICEMIYDKGKLHMVDVCGDYSPYILTVDVASLKPPDPETPAAHIQPVREADMHMNGTTGTFMHIDAEEVLVLPLHRTMVWERTPVRYLAATNERLYGISGTSSINLIEAAPMTDHPDYVACLYQGGGTVSCVGLGEGGNRRAGAQAGETGAIGELHVAALTTDGKLLIIDLLRREVQRSFSLPVDLHLVKIHCRLDGNHLLLGDKNGQLLLCDPDQASGDHQESMSCERLPDIILTEPTDAAVVKLDDRTFLFSGEGDTLIRYDLAKRQAEKLTIRTSSVKGRGFYAGLSGGVRLSDGSIVCGTRDGMLLRISSDLSNVTSYGRLHSSGPLREFVAVGLDAAVAIYGGEADAGHLIYYHPELGLMDLGRPRVIKDNIDLVNRDTEWANIHYLSCVAVSPNGSYMYVGSGETYSCVVAYRNPAGFVVAN</sequence>
<evidence type="ECO:0000313" key="2">
    <source>
        <dbReference type="Proteomes" id="UP000245202"/>
    </source>
</evidence>
<proteinExistence type="predicted"/>
<dbReference type="Gene3D" id="2.130.10.10">
    <property type="entry name" value="YVTN repeat-like/Quinoprotein amine dehydrogenase"/>
    <property type="match status" value="1"/>
</dbReference>
<dbReference type="SUPFAM" id="SSF75011">
    <property type="entry name" value="3-carboxy-cis,cis-mucoante lactonizing enzyme"/>
    <property type="match status" value="1"/>
</dbReference>
<dbReference type="AlphaFoldDB" id="A0A2R5EGK2"/>